<comment type="caution">
    <text evidence="1">The sequence shown here is derived from an EMBL/GenBank/DDBJ whole genome shotgun (WGS) entry which is preliminary data.</text>
</comment>
<name>A0ABD2PU74_9PLAT</name>
<dbReference type="AlphaFoldDB" id="A0ABD2PU74"/>
<gene>
    <name evidence="1" type="ORF">Ciccas_010405</name>
</gene>
<evidence type="ECO:0000313" key="2">
    <source>
        <dbReference type="Proteomes" id="UP001626550"/>
    </source>
</evidence>
<organism evidence="1 2">
    <name type="scientific">Cichlidogyrus casuarinus</name>
    <dbReference type="NCBI Taxonomy" id="1844966"/>
    <lineage>
        <taxon>Eukaryota</taxon>
        <taxon>Metazoa</taxon>
        <taxon>Spiralia</taxon>
        <taxon>Lophotrochozoa</taxon>
        <taxon>Platyhelminthes</taxon>
        <taxon>Monogenea</taxon>
        <taxon>Monopisthocotylea</taxon>
        <taxon>Dactylogyridea</taxon>
        <taxon>Ancyrocephalidae</taxon>
        <taxon>Cichlidogyrus</taxon>
    </lineage>
</organism>
<sequence length="607" mass="71122">NAWHPIFLAALMPREFISKYRYEGSELQRKNGLFQPPKASLKPYQLVDLLKQNKKKFNREIVSNFGNLSQFKKKQNDVYRPLMRAGLSNYIEWVLQNEDISDEDIELTLNELKRFAETRHFALSFFMSNNFPDCLLNLFYQYSTRSQKTKELAMSVYFVIKRVSEKYDEIRYGNWIPAAVLDVVKNCTDLATNEQVLYSVGFFLVSSVAGLSVTSKDYVLENLIKLLALCYNHLLVECCYVLYKHSVSIREMSHPERVSAALIKLYGYVHGSNIFFRTKRDLLNELSRVLPAEVAYDFQNRRSLFMDHDFISCGPRGRNLDMAFDEGAVSIPCLMRAIQLNQNDELFINDTRASLFEQQEMLSAQQSKTRKCLLNPINFPSPLTRDDVDESYDSYSESDDSYYYGFYSDHSDQSSYDSSKYEYSFFGPQSETSSDELNGAHSLYKNSCDHVHQYYCVEQNNLQLLYSHLTKTPVRFVFNVDMDHFAEENSFYSNLTIGLLLLSLKVEALDREEQRSHLRRQLLDMVLEFDPWTFVVARNYSQEIRILFAMLQHEEGKSLAGELYERYSLLTERFREFAHQSCSMTKYRSEHECCFKFATPYFYQLPE</sequence>
<reference evidence="1 2" key="1">
    <citation type="submission" date="2024-11" db="EMBL/GenBank/DDBJ databases">
        <title>Adaptive evolution of stress response genes in parasites aligns with host niche diversity.</title>
        <authorList>
            <person name="Hahn C."/>
            <person name="Resl P."/>
        </authorList>
    </citation>
    <scope>NUCLEOTIDE SEQUENCE [LARGE SCALE GENOMIC DNA]</scope>
    <source>
        <strain evidence="1">EGGRZ-B1_66</strain>
        <tissue evidence="1">Body</tissue>
    </source>
</reference>
<feature type="non-terminal residue" evidence="1">
    <location>
        <position position="1"/>
    </location>
</feature>
<dbReference type="Proteomes" id="UP001626550">
    <property type="component" value="Unassembled WGS sequence"/>
</dbReference>
<keyword evidence="2" id="KW-1185">Reference proteome</keyword>
<evidence type="ECO:0000313" key="1">
    <source>
        <dbReference type="EMBL" id="KAL3311018.1"/>
    </source>
</evidence>
<protein>
    <submittedName>
        <fullName evidence="1">Uncharacterized protein</fullName>
    </submittedName>
</protein>
<accession>A0ABD2PU74</accession>
<dbReference type="EMBL" id="JBJKFK010002494">
    <property type="protein sequence ID" value="KAL3311018.1"/>
    <property type="molecule type" value="Genomic_DNA"/>
</dbReference>
<proteinExistence type="predicted"/>